<gene>
    <name evidence="1" type="ordered locus">Lxx24140</name>
</gene>
<reference evidence="1 2" key="1">
    <citation type="journal article" date="2004" name="Mol. Plant Microbe Interact.">
        <title>The genome sequence of the Gram-positive sugarcane pathogen Leifsonia xyli subsp. xyli.</title>
        <authorList>
            <person name="Monteiro-Vitorello C.B."/>
            <person name="Camargo L.E.A."/>
            <person name="Van Sluys M.A."/>
            <person name="Kitajima J.P."/>
            <person name="Truffi D."/>
            <person name="do Amaral A.M."/>
            <person name="Harakava R."/>
            <person name="de Oliveira J.C.F."/>
            <person name="Wood D."/>
            <person name="de Oliveira M.C."/>
            <person name="Miyaki C.Y."/>
            <person name="Takita M.A."/>
            <person name="da Silva A.C.R."/>
            <person name="Furlan L.R."/>
            <person name="Carraro D.M."/>
            <person name="Camarotte G."/>
            <person name="Almeida N.F. Jr."/>
            <person name="Carrer H."/>
            <person name="Coutinho L.L."/>
            <person name="El-Dorry H.A."/>
            <person name="Ferro M.I.T."/>
            <person name="Gagliardi P.R."/>
            <person name="Giglioti E."/>
            <person name="Goldman M.H.S."/>
            <person name="Goldman G.H."/>
            <person name="Kimura E.T."/>
            <person name="Ferro E.S."/>
            <person name="Kuramae E.E."/>
            <person name="Lemos E.G.M."/>
            <person name="Lemos M.V.F."/>
            <person name="Mauro S.M.Z."/>
            <person name="Machado M.A."/>
            <person name="Marino C.L."/>
            <person name="Menck C.F."/>
            <person name="Nunes L.R."/>
            <person name="Oliveira R.C."/>
            <person name="Pereira G.G."/>
            <person name="Siqueira W."/>
            <person name="de Souza A.A."/>
            <person name="Tsai S.M."/>
            <person name="Zanca A.S."/>
            <person name="Simpson A.J.G."/>
            <person name="Brumbley S.M."/>
            <person name="Setubal J.C."/>
        </authorList>
    </citation>
    <scope>NUCLEOTIDE SEQUENCE [LARGE SCALE GENOMIC DNA]</scope>
    <source>
        <strain evidence="1 2">CTCB07</strain>
    </source>
</reference>
<dbReference type="KEGG" id="lxx:Lxx24140"/>
<accession>Q6AC44</accession>
<name>Q6AC44_LEIXX</name>
<evidence type="ECO:0000313" key="1">
    <source>
        <dbReference type="EMBL" id="AAT90048.1"/>
    </source>
</evidence>
<dbReference type="AlphaFoldDB" id="Q6AC44"/>
<dbReference type="EMBL" id="AE016822">
    <property type="protein sequence ID" value="AAT90048.1"/>
    <property type="molecule type" value="Genomic_DNA"/>
</dbReference>
<evidence type="ECO:0000313" key="2">
    <source>
        <dbReference type="Proteomes" id="UP000001306"/>
    </source>
</evidence>
<sequence length="34" mass="4098">MLHIRPWEIDLLSMGEFTALCDYLDRREEAMKTI</sequence>
<organism evidence="1 2">
    <name type="scientific">Leifsonia xyli subsp. xyli (strain CTCB07)</name>
    <dbReference type="NCBI Taxonomy" id="281090"/>
    <lineage>
        <taxon>Bacteria</taxon>
        <taxon>Bacillati</taxon>
        <taxon>Actinomycetota</taxon>
        <taxon>Actinomycetes</taxon>
        <taxon>Micrococcales</taxon>
        <taxon>Microbacteriaceae</taxon>
        <taxon>Leifsonia</taxon>
    </lineage>
</organism>
<protein>
    <submittedName>
        <fullName evidence="1">Uncharacterized protein</fullName>
    </submittedName>
</protein>
<proteinExistence type="predicted"/>
<dbReference type="HOGENOM" id="CLU_3374420_0_0_11"/>
<dbReference type="STRING" id="281090.Lxx24140"/>
<keyword evidence="2" id="KW-1185">Reference proteome</keyword>
<dbReference type="Proteomes" id="UP000001306">
    <property type="component" value="Chromosome"/>
</dbReference>